<feature type="transmembrane region" description="Helical" evidence="9">
    <location>
        <begin position="515"/>
        <end position="533"/>
    </location>
</feature>
<feature type="transmembrane region" description="Helical" evidence="9">
    <location>
        <begin position="419"/>
        <end position="441"/>
    </location>
</feature>
<feature type="transmembrane region" description="Helical" evidence="9">
    <location>
        <begin position="448"/>
        <end position="470"/>
    </location>
</feature>
<dbReference type="NCBIfam" id="TIGR00879">
    <property type="entry name" value="SP"/>
    <property type="match status" value="1"/>
</dbReference>
<evidence type="ECO:0000256" key="1">
    <source>
        <dbReference type="ARBA" id="ARBA00004141"/>
    </source>
</evidence>
<keyword evidence="4 9" id="KW-0812">Transmembrane</keyword>
<feature type="domain" description="Major facilitator superfamily (MFS) profile" evidence="10">
    <location>
        <begin position="105"/>
        <end position="572"/>
    </location>
</feature>
<feature type="transmembrane region" description="Helical" evidence="9">
    <location>
        <begin position="192"/>
        <end position="212"/>
    </location>
</feature>
<dbReference type="InterPro" id="IPR005828">
    <property type="entry name" value="MFS_sugar_transport-like"/>
</dbReference>
<keyword evidence="3 7" id="KW-0813">Transport</keyword>
<dbReference type="GO" id="GO:0005351">
    <property type="term" value="F:carbohydrate:proton symporter activity"/>
    <property type="evidence" value="ECO:0007669"/>
    <property type="project" value="TreeGrafter"/>
</dbReference>
<dbReference type="PANTHER" id="PTHR48022:SF49">
    <property type="entry name" value="SUGAR TRANSPORTER, PUTATIVE (AFU_ORTHOLOGUE AFUA_8G01340)-RELATED"/>
    <property type="match status" value="1"/>
</dbReference>
<dbReference type="OrthoDB" id="6612291at2759"/>
<feature type="transmembrane region" description="Helical" evidence="9">
    <location>
        <begin position="303"/>
        <end position="324"/>
    </location>
</feature>
<proteinExistence type="inferred from homology"/>
<keyword evidence="6 9" id="KW-0472">Membrane</keyword>
<evidence type="ECO:0000313" key="11">
    <source>
        <dbReference type="EMBL" id="EWY91589.1"/>
    </source>
</evidence>
<feature type="transmembrane region" description="Helical" evidence="9">
    <location>
        <begin position="482"/>
        <end position="503"/>
    </location>
</feature>
<dbReference type="Gene3D" id="1.20.1250.20">
    <property type="entry name" value="MFS general substrate transporter like domains"/>
    <property type="match status" value="1"/>
</dbReference>
<evidence type="ECO:0000256" key="3">
    <source>
        <dbReference type="ARBA" id="ARBA00022448"/>
    </source>
</evidence>
<dbReference type="EMBL" id="JH717843">
    <property type="protein sequence ID" value="EWY91589.1"/>
    <property type="molecule type" value="Genomic_DNA"/>
</dbReference>
<evidence type="ECO:0000256" key="6">
    <source>
        <dbReference type="ARBA" id="ARBA00023136"/>
    </source>
</evidence>
<evidence type="ECO:0000256" key="2">
    <source>
        <dbReference type="ARBA" id="ARBA00010992"/>
    </source>
</evidence>
<organism evidence="11 12">
    <name type="scientific">Fusarium oxysporum NRRL 32931</name>
    <dbReference type="NCBI Taxonomy" id="660029"/>
    <lineage>
        <taxon>Eukaryota</taxon>
        <taxon>Fungi</taxon>
        <taxon>Dikarya</taxon>
        <taxon>Ascomycota</taxon>
        <taxon>Pezizomycotina</taxon>
        <taxon>Sordariomycetes</taxon>
        <taxon>Hypocreomycetidae</taxon>
        <taxon>Hypocreales</taxon>
        <taxon>Nectriaceae</taxon>
        <taxon>Fusarium</taxon>
        <taxon>Fusarium oxysporum species complex</taxon>
    </lineage>
</organism>
<feature type="transmembrane region" description="Helical" evidence="9">
    <location>
        <begin position="545"/>
        <end position="566"/>
    </location>
</feature>
<dbReference type="InterPro" id="IPR050360">
    <property type="entry name" value="MFS_Sugar_Transporters"/>
</dbReference>
<dbReference type="Pfam" id="PF00083">
    <property type="entry name" value="Sugar_tr"/>
    <property type="match status" value="1"/>
</dbReference>
<comment type="subcellular location">
    <subcellularLocation>
        <location evidence="1">Membrane</location>
        <topology evidence="1">Multi-pass membrane protein</topology>
    </subcellularLocation>
</comment>
<dbReference type="InterPro" id="IPR020846">
    <property type="entry name" value="MFS_dom"/>
</dbReference>
<dbReference type="GO" id="GO:0016020">
    <property type="term" value="C:membrane"/>
    <property type="evidence" value="ECO:0007669"/>
    <property type="project" value="UniProtKB-SubCell"/>
</dbReference>
<feature type="transmembrane region" description="Helical" evidence="9">
    <location>
        <begin position="232"/>
        <end position="251"/>
    </location>
</feature>
<dbReference type="InterPro" id="IPR003663">
    <property type="entry name" value="Sugar/inositol_transpt"/>
</dbReference>
<evidence type="ECO:0000313" key="12">
    <source>
        <dbReference type="Proteomes" id="UP000030753"/>
    </source>
</evidence>
<keyword evidence="5 9" id="KW-1133">Transmembrane helix</keyword>
<accession>W9IFH5</accession>
<evidence type="ECO:0000256" key="8">
    <source>
        <dbReference type="SAM" id="MobiDB-lite"/>
    </source>
</evidence>
<feature type="transmembrane region" description="Helical" evidence="9">
    <location>
        <begin position="263"/>
        <end position="283"/>
    </location>
</feature>
<evidence type="ECO:0000256" key="4">
    <source>
        <dbReference type="ARBA" id="ARBA00022692"/>
    </source>
</evidence>
<comment type="similarity">
    <text evidence="2 7">Belongs to the major facilitator superfamily. Sugar transporter (TC 2.A.1.1) family.</text>
</comment>
<feature type="compositionally biased region" description="Polar residues" evidence="8">
    <location>
        <begin position="1"/>
        <end position="19"/>
    </location>
</feature>
<evidence type="ECO:0000256" key="9">
    <source>
        <dbReference type="SAM" id="Phobius"/>
    </source>
</evidence>
<dbReference type="InterPro" id="IPR036259">
    <property type="entry name" value="MFS_trans_sf"/>
</dbReference>
<gene>
    <name evidence="11" type="ORF">FOYG_08651</name>
</gene>
<dbReference type="FunFam" id="1.20.1250.20:FF:000078">
    <property type="entry name" value="MFS maltose transporter, putative"/>
    <property type="match status" value="1"/>
</dbReference>
<dbReference type="PROSITE" id="PS50850">
    <property type="entry name" value="MFS"/>
    <property type="match status" value="1"/>
</dbReference>
<dbReference type="Proteomes" id="UP000030753">
    <property type="component" value="Unassembled WGS sequence"/>
</dbReference>
<dbReference type="PANTHER" id="PTHR48022">
    <property type="entry name" value="PLASTIDIC GLUCOSE TRANSPORTER 4"/>
    <property type="match status" value="1"/>
</dbReference>
<sequence length="623" mass="70021">MKLRWWNSTPSTRTNSKMGPSSEAIPIPTDARPIPLPELPEFATGSPRSSEPELESLPNDLTNSLWLPHSHASDSTTRRVYRGFAEEKEATFFSCCRQYPKAVGWSLLLFLTVVMEAYDKSLVTGLLAFPAFREKYGEPILPKDTPAEDQMYEISPSWQMGLQNAAIACEIIGLLAHGYITDLIGYRKMMLASLFWMCIAVFPAFFAGSIGVLLTSQALSGMFINRYSYEKILTVSSGLSWGVIEILAATYSAEVVPNALRPFVLSSINMCWLVGQVIGTGILRSLVHETSQWSYRLPFALQWAWAIPLLFGVWFAPDSPWWLIRHERTDEARKSLTRLTNKNGTDIEDTISLMKHTNKMEKDSNYGGASYRDLFKGVNRRRTEISCIAWVCQALSGWSLTSYAPYFFEQAGFSASISFNLSTACYGVGIIGGIIAWILLPFVGRRKLYIYGLLAPICLLTAGGVVWVVLSDRTGANWTLGGLIIAMTFIYDMTIGPVCYIVVAEIPSTRLRVKTVALARVTYNLCLIFNNIIMPKMLNPSAWNIGGASCFLYAGTSFFCLIWCYIRLPETRNLTYLELDILFERKAPTPKFKELQDRLEDSAYLSMTRAERLTNWHGWLAYS</sequence>
<reference evidence="11 12" key="1">
    <citation type="submission" date="2011-06" db="EMBL/GenBank/DDBJ databases">
        <title>The Genome Sequence of Fusarium oxysporum FOSC 3-a.</title>
        <authorList>
            <consortium name="The Broad Institute Genome Sequencing Platform"/>
            <person name="Ma L.-J."/>
            <person name="Gale L.R."/>
            <person name="Schwartz D.C."/>
            <person name="Zhou S."/>
            <person name="Corby-Kistler H."/>
            <person name="Young S.K."/>
            <person name="Zeng Q."/>
            <person name="Gargeya S."/>
            <person name="Fitzgerald M."/>
            <person name="Haas B."/>
            <person name="Abouelleil A."/>
            <person name="Alvarado L."/>
            <person name="Arachchi H.M."/>
            <person name="Berlin A."/>
            <person name="Brown A."/>
            <person name="Chapman S.B."/>
            <person name="Chen Z."/>
            <person name="Dunbar C."/>
            <person name="Freedman E."/>
            <person name="Gearin G."/>
            <person name="Gellesch M."/>
            <person name="Goldberg J."/>
            <person name="Griggs A."/>
            <person name="Gujja S."/>
            <person name="Heiman D."/>
            <person name="Howarth C."/>
            <person name="Larson L."/>
            <person name="Lui A."/>
            <person name="MacDonald P.J.P."/>
            <person name="Mehta T."/>
            <person name="Montmayeur A."/>
            <person name="Murphy C."/>
            <person name="Neiman D."/>
            <person name="Pearson M."/>
            <person name="Priest M."/>
            <person name="Roberts A."/>
            <person name="Saif S."/>
            <person name="Shea T."/>
            <person name="Shenoy N."/>
            <person name="Sisk P."/>
            <person name="Stolte C."/>
            <person name="Sykes S."/>
            <person name="Wortman J."/>
            <person name="Nusbaum C."/>
            <person name="Birren B."/>
        </authorList>
    </citation>
    <scope>NUCLEOTIDE SEQUENCE [LARGE SCALE GENOMIC DNA]</scope>
    <source>
        <strain evidence="12">FOSC 3-a</strain>
    </source>
</reference>
<evidence type="ECO:0000256" key="7">
    <source>
        <dbReference type="RuleBase" id="RU003346"/>
    </source>
</evidence>
<dbReference type="AlphaFoldDB" id="W9IFH5"/>
<evidence type="ECO:0000259" key="10">
    <source>
        <dbReference type="PROSITE" id="PS50850"/>
    </source>
</evidence>
<feature type="region of interest" description="Disordered" evidence="8">
    <location>
        <begin position="1"/>
        <end position="57"/>
    </location>
</feature>
<dbReference type="SUPFAM" id="SSF103473">
    <property type="entry name" value="MFS general substrate transporter"/>
    <property type="match status" value="1"/>
</dbReference>
<feature type="transmembrane region" description="Helical" evidence="9">
    <location>
        <begin position="385"/>
        <end position="407"/>
    </location>
</feature>
<protein>
    <recommendedName>
        <fullName evidence="10">Major facilitator superfamily (MFS) profile domain-containing protein</fullName>
    </recommendedName>
</protein>
<name>W9IFH5_FUSOX</name>
<evidence type="ECO:0000256" key="5">
    <source>
        <dbReference type="ARBA" id="ARBA00022989"/>
    </source>
</evidence>